<dbReference type="InterPro" id="IPR027417">
    <property type="entry name" value="P-loop_NTPase"/>
</dbReference>
<dbReference type="KEGG" id="trb:HB776_30265"/>
<name>A0A7G6U7P5_9BRAD</name>
<keyword evidence="1" id="KW-0808">Transferase</keyword>
<dbReference type="SUPFAM" id="SSF52540">
    <property type="entry name" value="P-loop containing nucleoside triphosphate hydrolases"/>
    <property type="match status" value="1"/>
</dbReference>
<dbReference type="PANTHER" id="PTHR37816:SF1">
    <property type="entry name" value="TOXIN"/>
    <property type="match status" value="1"/>
</dbReference>
<dbReference type="GO" id="GO:0016301">
    <property type="term" value="F:kinase activity"/>
    <property type="evidence" value="ECO:0007669"/>
    <property type="project" value="UniProtKB-KW"/>
</dbReference>
<dbReference type="RefSeq" id="WP_184513863.1">
    <property type="nucleotide sequence ID" value="NZ_CP050292.1"/>
</dbReference>
<dbReference type="EMBL" id="CP050292">
    <property type="protein sequence ID" value="QND75027.1"/>
    <property type="molecule type" value="Genomic_DNA"/>
</dbReference>
<sequence>MTLGPRVVIIGNSGSGKSTLARQLESRVGGERTDLDCIHWLDRVGVKRDEGQAKELVAALAVKSNWIIEGVYGWLVEAALPRATALIWLDMSPEVCRDSLALRSPWRGATAKEHADFLAWAEAYWQRKTSSSFAGHLALFDDFGGVKRRLTSRAAVAQFVATMAASAIKRCFIHH</sequence>
<evidence type="ECO:0000313" key="1">
    <source>
        <dbReference type="EMBL" id="QND75027.1"/>
    </source>
</evidence>
<keyword evidence="1" id="KW-0418">Kinase</keyword>
<dbReference type="Proteomes" id="UP000515291">
    <property type="component" value="Chromosome"/>
</dbReference>
<dbReference type="Gene3D" id="3.40.50.300">
    <property type="entry name" value="P-loop containing nucleotide triphosphate hydrolases"/>
    <property type="match status" value="1"/>
</dbReference>
<organism evidence="1 2">
    <name type="scientific">Tardiphaga robiniae</name>
    <dbReference type="NCBI Taxonomy" id="943830"/>
    <lineage>
        <taxon>Bacteria</taxon>
        <taxon>Pseudomonadati</taxon>
        <taxon>Pseudomonadota</taxon>
        <taxon>Alphaproteobacteria</taxon>
        <taxon>Hyphomicrobiales</taxon>
        <taxon>Nitrobacteraceae</taxon>
        <taxon>Tardiphaga</taxon>
    </lineage>
</organism>
<dbReference type="PANTHER" id="PTHR37816">
    <property type="entry name" value="YALI0E33011P"/>
    <property type="match status" value="1"/>
</dbReference>
<protein>
    <submittedName>
        <fullName evidence="1">Adenylate kinase</fullName>
    </submittedName>
</protein>
<evidence type="ECO:0000313" key="2">
    <source>
        <dbReference type="Proteomes" id="UP000515291"/>
    </source>
</evidence>
<reference evidence="2" key="1">
    <citation type="journal article" date="2020" name="Mol. Plant Microbe">
        <title>Rhizobial microsymbionts of the narrowly endemic Oxytropis species growing in Kamchatka are characterized by significant genetic diversity and possess a set of genes that are associated with T3SS and T6SS secretion systems and can affect the development of symbiosis.</title>
        <authorList>
            <person name="Safronova V."/>
            <person name="Guro P."/>
            <person name="Sazanova A."/>
            <person name="Kuznetsova I."/>
            <person name="Belimov A."/>
            <person name="Yakubov V."/>
            <person name="Chirak E."/>
            <person name="Afonin A."/>
            <person name="Gogolev Y."/>
            <person name="Andronov E."/>
            <person name="Tikhonovich I."/>
        </authorList>
    </citation>
    <scope>NUCLEOTIDE SEQUENCE [LARGE SCALE GENOMIC DNA]</scope>
    <source>
        <strain evidence="2">581</strain>
    </source>
</reference>
<proteinExistence type="predicted"/>
<accession>A0A7G6U7P5</accession>
<dbReference type="InterPro" id="IPR052922">
    <property type="entry name" value="Cytidylate_Kinase-2"/>
</dbReference>
<gene>
    <name evidence="1" type="ORF">HB776_30265</name>
</gene>
<dbReference type="AlphaFoldDB" id="A0A7G6U7P5"/>